<evidence type="ECO:0000313" key="1">
    <source>
        <dbReference type="EMBL" id="CAB1429537.1"/>
    </source>
</evidence>
<dbReference type="Proteomes" id="UP001153269">
    <property type="component" value="Unassembled WGS sequence"/>
</dbReference>
<evidence type="ECO:0000313" key="2">
    <source>
        <dbReference type="Proteomes" id="UP001153269"/>
    </source>
</evidence>
<protein>
    <submittedName>
        <fullName evidence="1">Uncharacterized protein</fullName>
    </submittedName>
</protein>
<name>A0A9N7UFH3_PLEPL</name>
<dbReference type="EMBL" id="CADEAL010001147">
    <property type="protein sequence ID" value="CAB1429537.1"/>
    <property type="molecule type" value="Genomic_DNA"/>
</dbReference>
<reference evidence="1" key="1">
    <citation type="submission" date="2020-03" db="EMBL/GenBank/DDBJ databases">
        <authorList>
            <person name="Weist P."/>
        </authorList>
    </citation>
    <scope>NUCLEOTIDE SEQUENCE</scope>
</reference>
<organism evidence="1 2">
    <name type="scientific">Pleuronectes platessa</name>
    <name type="common">European plaice</name>
    <dbReference type="NCBI Taxonomy" id="8262"/>
    <lineage>
        <taxon>Eukaryota</taxon>
        <taxon>Metazoa</taxon>
        <taxon>Chordata</taxon>
        <taxon>Craniata</taxon>
        <taxon>Vertebrata</taxon>
        <taxon>Euteleostomi</taxon>
        <taxon>Actinopterygii</taxon>
        <taxon>Neopterygii</taxon>
        <taxon>Teleostei</taxon>
        <taxon>Neoteleostei</taxon>
        <taxon>Acanthomorphata</taxon>
        <taxon>Carangaria</taxon>
        <taxon>Pleuronectiformes</taxon>
        <taxon>Pleuronectoidei</taxon>
        <taxon>Pleuronectidae</taxon>
        <taxon>Pleuronectes</taxon>
    </lineage>
</organism>
<accession>A0A9N7UFH3</accession>
<sequence>MTDIRGVQEDTCLRTPPVVYLEWIKGTMGYTAHPVALGRASLGQHAVAGVLVHRGIRRCCLSKRPAEAHHARSLHFAEQQRLSISQCHRVKAASTMES</sequence>
<comment type="caution">
    <text evidence="1">The sequence shown here is derived from an EMBL/GenBank/DDBJ whole genome shotgun (WGS) entry which is preliminary data.</text>
</comment>
<keyword evidence="2" id="KW-1185">Reference proteome</keyword>
<proteinExistence type="predicted"/>
<dbReference type="AlphaFoldDB" id="A0A9N7UFH3"/>
<gene>
    <name evidence="1" type="ORF">PLEPLA_LOCUS17515</name>
</gene>